<evidence type="ECO:0000313" key="5">
    <source>
        <dbReference type="Proteomes" id="UP001234581"/>
    </source>
</evidence>
<comment type="caution">
    <text evidence="4">The sequence shown here is derived from an EMBL/GenBank/DDBJ whole genome shotgun (WGS) entry which is preliminary data.</text>
</comment>
<dbReference type="CDD" id="cd17039">
    <property type="entry name" value="Ubl_ubiquitin_like"/>
    <property type="match status" value="1"/>
</dbReference>
<reference evidence="4 5" key="1">
    <citation type="submission" date="2023-03" db="EMBL/GenBank/DDBJ databases">
        <title>Genome sequence of Lichtheimia ornata CBS 291.66.</title>
        <authorList>
            <person name="Mohabir J.T."/>
            <person name="Shea T.P."/>
            <person name="Kurbessoian T."/>
            <person name="Berby B."/>
            <person name="Fontaine J."/>
            <person name="Livny J."/>
            <person name="Gnirke A."/>
            <person name="Stajich J.E."/>
            <person name="Cuomo C.A."/>
        </authorList>
    </citation>
    <scope>NUCLEOTIDE SEQUENCE [LARGE SCALE GENOMIC DNA]</scope>
    <source>
        <strain evidence="4">CBS 291.66</strain>
    </source>
</reference>
<evidence type="ECO:0000259" key="2">
    <source>
        <dbReference type="PROSITE" id="PS50053"/>
    </source>
</evidence>
<dbReference type="Gene3D" id="3.30.40.10">
    <property type="entry name" value="Zinc/RING finger domain, C3HC4 (zinc finger)"/>
    <property type="match status" value="1"/>
</dbReference>
<feature type="domain" description="RING-type" evidence="3">
    <location>
        <begin position="307"/>
        <end position="343"/>
    </location>
</feature>
<dbReference type="Proteomes" id="UP001234581">
    <property type="component" value="Unassembled WGS sequence"/>
</dbReference>
<organism evidence="4 5">
    <name type="scientific">Lichtheimia ornata</name>
    <dbReference type="NCBI Taxonomy" id="688661"/>
    <lineage>
        <taxon>Eukaryota</taxon>
        <taxon>Fungi</taxon>
        <taxon>Fungi incertae sedis</taxon>
        <taxon>Mucoromycota</taxon>
        <taxon>Mucoromycotina</taxon>
        <taxon>Mucoromycetes</taxon>
        <taxon>Mucorales</taxon>
        <taxon>Lichtheimiaceae</taxon>
        <taxon>Lichtheimia</taxon>
    </lineage>
</organism>
<accession>A0AAD7XX15</accession>
<dbReference type="EMBL" id="JARTCD010000083">
    <property type="protein sequence ID" value="KAJ8653212.1"/>
    <property type="molecule type" value="Genomic_DNA"/>
</dbReference>
<keyword evidence="1" id="KW-0862">Zinc</keyword>
<dbReference type="SUPFAM" id="SSF57850">
    <property type="entry name" value="RING/U-box"/>
    <property type="match status" value="1"/>
</dbReference>
<dbReference type="GO" id="GO:0008270">
    <property type="term" value="F:zinc ion binding"/>
    <property type="evidence" value="ECO:0007669"/>
    <property type="project" value="UniProtKB-KW"/>
</dbReference>
<dbReference type="InterPro" id="IPR013083">
    <property type="entry name" value="Znf_RING/FYVE/PHD"/>
</dbReference>
<gene>
    <name evidence="4" type="ORF">O0I10_011160</name>
</gene>
<evidence type="ECO:0000313" key="4">
    <source>
        <dbReference type="EMBL" id="KAJ8653212.1"/>
    </source>
</evidence>
<dbReference type="Pfam" id="PF13923">
    <property type="entry name" value="zf-C3HC4_2"/>
    <property type="match status" value="1"/>
</dbReference>
<dbReference type="RefSeq" id="XP_058338126.1">
    <property type="nucleotide sequence ID" value="XM_058491130.1"/>
</dbReference>
<dbReference type="SMART" id="SM00184">
    <property type="entry name" value="RING"/>
    <property type="match status" value="1"/>
</dbReference>
<dbReference type="InterPro" id="IPR029071">
    <property type="entry name" value="Ubiquitin-like_domsf"/>
</dbReference>
<dbReference type="AlphaFoldDB" id="A0AAD7XX15"/>
<sequence>MASTANILLAPFPGETLSVPYLGYEPVNLLIQRAKNLLNAKYLIGGETIYFNGIGIRNEKATIDDCKVYGNVISMNFKYMSAPPKRRQRPGKNSINILVKTLMGQQYQLSMHESSTVEDLKWRIKKDLRLSCDLRLIFNYKQLEKGCLVDNGIAGGAVIHAITRLRGGGGPPRFADIENGYQERIVLSDDAPIARTVCEGTNIEAECQCTPDYRVICMQGHGLYELGKDVLRCPMCRSRNVKPITVGFNNCEYRTHGIRTNGSQYSSDWIRIENEDYNLFDSSYQCEWIRLIIQSRPLKKTYDSELCVICLKALGNRFTTKKCKHRFHRKCISKWHGECPTCQASHW</sequence>
<dbReference type="SMART" id="SM00213">
    <property type="entry name" value="UBQ"/>
    <property type="match status" value="1"/>
</dbReference>
<dbReference type="GeneID" id="83218561"/>
<dbReference type="PROSITE" id="PS50053">
    <property type="entry name" value="UBIQUITIN_2"/>
    <property type="match status" value="1"/>
</dbReference>
<name>A0AAD7XX15_9FUNG</name>
<protein>
    <submittedName>
        <fullName evidence="4">Uncharacterized protein</fullName>
    </submittedName>
</protein>
<dbReference type="InterPro" id="IPR001841">
    <property type="entry name" value="Znf_RING"/>
</dbReference>
<dbReference type="InterPro" id="IPR000626">
    <property type="entry name" value="Ubiquitin-like_dom"/>
</dbReference>
<evidence type="ECO:0000259" key="3">
    <source>
        <dbReference type="PROSITE" id="PS50089"/>
    </source>
</evidence>
<dbReference type="Gene3D" id="3.10.20.90">
    <property type="entry name" value="Phosphatidylinositol 3-kinase Catalytic Subunit, Chain A, domain 1"/>
    <property type="match status" value="1"/>
</dbReference>
<dbReference type="SUPFAM" id="SSF54236">
    <property type="entry name" value="Ubiquitin-like"/>
    <property type="match status" value="1"/>
</dbReference>
<evidence type="ECO:0000256" key="1">
    <source>
        <dbReference type="PROSITE-ProRule" id="PRU00175"/>
    </source>
</evidence>
<proteinExistence type="predicted"/>
<keyword evidence="1" id="KW-0863">Zinc-finger</keyword>
<keyword evidence="5" id="KW-1185">Reference proteome</keyword>
<feature type="domain" description="Ubiquitin-like" evidence="2">
    <location>
        <begin position="95"/>
        <end position="168"/>
    </location>
</feature>
<keyword evidence="1" id="KW-0479">Metal-binding</keyword>
<dbReference type="PROSITE" id="PS50089">
    <property type="entry name" value="ZF_RING_2"/>
    <property type="match status" value="1"/>
</dbReference>